<gene>
    <name evidence="10" type="ORF">ES288_D04G180000v1</name>
</gene>
<reference evidence="10 11" key="1">
    <citation type="submission" date="2019-06" db="EMBL/GenBank/DDBJ databases">
        <title>WGS assembly of Gossypium darwinii.</title>
        <authorList>
            <person name="Chen Z.J."/>
            <person name="Sreedasyam A."/>
            <person name="Ando A."/>
            <person name="Song Q."/>
            <person name="De L."/>
            <person name="Hulse-Kemp A."/>
            <person name="Ding M."/>
            <person name="Ye W."/>
            <person name="Kirkbride R."/>
            <person name="Jenkins J."/>
            <person name="Plott C."/>
            <person name="Lovell J."/>
            <person name="Lin Y.-M."/>
            <person name="Vaughn R."/>
            <person name="Liu B."/>
            <person name="Li W."/>
            <person name="Simpson S."/>
            <person name="Scheffler B."/>
            <person name="Saski C."/>
            <person name="Grover C."/>
            <person name="Hu G."/>
            <person name="Conover J."/>
            <person name="Carlson J."/>
            <person name="Shu S."/>
            <person name="Boston L."/>
            <person name="Williams M."/>
            <person name="Peterson D."/>
            <person name="Mcgee K."/>
            <person name="Jones D."/>
            <person name="Wendel J."/>
            <person name="Stelly D."/>
            <person name="Grimwood J."/>
            <person name="Schmutz J."/>
        </authorList>
    </citation>
    <scope>NUCLEOTIDE SEQUENCE [LARGE SCALE GENOMIC DNA]</scope>
    <source>
        <strain evidence="10">1808015.09</strain>
    </source>
</reference>
<dbReference type="Proteomes" id="UP000323506">
    <property type="component" value="Chromosome D04"/>
</dbReference>
<evidence type="ECO:0000256" key="6">
    <source>
        <dbReference type="ARBA" id="ARBA00022917"/>
    </source>
</evidence>
<keyword evidence="3" id="KW-0436">Ligase</keyword>
<dbReference type="InterPro" id="IPR002300">
    <property type="entry name" value="aa-tRNA-synth_Ia"/>
</dbReference>
<dbReference type="PROSITE" id="PS00178">
    <property type="entry name" value="AA_TRNA_LIGASE_I"/>
    <property type="match status" value="1"/>
</dbReference>
<dbReference type="AlphaFoldDB" id="A0A5D2CXP0"/>
<keyword evidence="7" id="KW-0030">Aminoacyl-tRNA synthetase</keyword>
<feature type="domain" description="Aminoacyl-tRNA synthetase class Ia" evidence="9">
    <location>
        <begin position="15"/>
        <end position="78"/>
    </location>
</feature>
<evidence type="ECO:0000256" key="8">
    <source>
        <dbReference type="ARBA" id="ARBA00030520"/>
    </source>
</evidence>
<keyword evidence="11" id="KW-1185">Reference proteome</keyword>
<dbReference type="InterPro" id="IPR004493">
    <property type="entry name" value="Leu-tRNA-synth_Ia_arc/euk"/>
</dbReference>
<evidence type="ECO:0000256" key="2">
    <source>
        <dbReference type="ARBA" id="ARBA00013164"/>
    </source>
</evidence>
<dbReference type="GO" id="GO:0002161">
    <property type="term" value="F:aminoacyl-tRNA deacylase activity"/>
    <property type="evidence" value="ECO:0007669"/>
    <property type="project" value="InterPro"/>
</dbReference>
<dbReference type="GO" id="GO:0006429">
    <property type="term" value="P:leucyl-tRNA aminoacylation"/>
    <property type="evidence" value="ECO:0007669"/>
    <property type="project" value="InterPro"/>
</dbReference>
<dbReference type="Gene3D" id="3.90.740.10">
    <property type="entry name" value="Valyl/Leucyl/Isoleucyl-tRNA synthetase, editing domain"/>
    <property type="match status" value="1"/>
</dbReference>
<dbReference type="PANTHER" id="PTHR45794">
    <property type="entry name" value="LEUCYL-TRNA SYNTHETASE"/>
    <property type="match status" value="1"/>
</dbReference>
<dbReference type="GO" id="GO:0009791">
    <property type="term" value="P:post-embryonic development"/>
    <property type="evidence" value="ECO:0007669"/>
    <property type="project" value="UniProtKB-ARBA"/>
</dbReference>
<dbReference type="InterPro" id="IPR001412">
    <property type="entry name" value="aa-tRNA-synth_I_CS"/>
</dbReference>
<dbReference type="EC" id="6.1.1.4" evidence="2"/>
<evidence type="ECO:0000256" key="3">
    <source>
        <dbReference type="ARBA" id="ARBA00022598"/>
    </source>
</evidence>
<keyword evidence="5" id="KW-0067">ATP-binding</keyword>
<keyword evidence="6" id="KW-0648">Protein biosynthesis</keyword>
<dbReference type="Gene3D" id="3.40.50.620">
    <property type="entry name" value="HUPs"/>
    <property type="match status" value="2"/>
</dbReference>
<evidence type="ECO:0000256" key="7">
    <source>
        <dbReference type="ARBA" id="ARBA00023146"/>
    </source>
</evidence>
<dbReference type="GO" id="GO:0004823">
    <property type="term" value="F:leucine-tRNA ligase activity"/>
    <property type="evidence" value="ECO:0007669"/>
    <property type="project" value="UniProtKB-EC"/>
</dbReference>
<dbReference type="SUPFAM" id="SSF52374">
    <property type="entry name" value="Nucleotidylyl transferase"/>
    <property type="match status" value="1"/>
</dbReference>
<dbReference type="PANTHER" id="PTHR45794:SF1">
    <property type="entry name" value="LEUCINE--TRNA LIGASE, CYTOPLASMIC"/>
    <property type="match status" value="1"/>
</dbReference>
<keyword evidence="4" id="KW-0547">Nucleotide-binding</keyword>
<evidence type="ECO:0000256" key="1">
    <source>
        <dbReference type="ARBA" id="ARBA00005594"/>
    </source>
</evidence>
<evidence type="ECO:0000313" key="10">
    <source>
        <dbReference type="EMBL" id="TYG74399.1"/>
    </source>
</evidence>
<dbReference type="GO" id="GO:0048608">
    <property type="term" value="P:reproductive structure development"/>
    <property type="evidence" value="ECO:0007669"/>
    <property type="project" value="UniProtKB-ARBA"/>
</dbReference>
<accession>A0A5D2CXP0</accession>
<dbReference type="GO" id="GO:0005524">
    <property type="term" value="F:ATP binding"/>
    <property type="evidence" value="ECO:0007669"/>
    <property type="project" value="UniProtKB-KW"/>
</dbReference>
<protein>
    <recommendedName>
        <fullName evidence="2">leucine--tRNA ligase</fullName>
        <ecNumber evidence="2">6.1.1.4</ecNumber>
    </recommendedName>
    <alternativeName>
        <fullName evidence="8">Leucyl-tRNA synthetase</fullName>
    </alternativeName>
</protein>
<organism evidence="10 11">
    <name type="scientific">Gossypium darwinii</name>
    <name type="common">Darwin's cotton</name>
    <name type="synonym">Gossypium barbadense var. darwinii</name>
    <dbReference type="NCBI Taxonomy" id="34276"/>
    <lineage>
        <taxon>Eukaryota</taxon>
        <taxon>Viridiplantae</taxon>
        <taxon>Streptophyta</taxon>
        <taxon>Embryophyta</taxon>
        <taxon>Tracheophyta</taxon>
        <taxon>Spermatophyta</taxon>
        <taxon>Magnoliopsida</taxon>
        <taxon>eudicotyledons</taxon>
        <taxon>Gunneridae</taxon>
        <taxon>Pentapetalae</taxon>
        <taxon>rosids</taxon>
        <taxon>malvids</taxon>
        <taxon>Malvales</taxon>
        <taxon>Malvaceae</taxon>
        <taxon>Malvoideae</taxon>
        <taxon>Gossypium</taxon>
    </lineage>
</organism>
<evidence type="ECO:0000313" key="11">
    <source>
        <dbReference type="Proteomes" id="UP000323506"/>
    </source>
</evidence>
<dbReference type="InterPro" id="IPR014729">
    <property type="entry name" value="Rossmann-like_a/b/a_fold"/>
</dbReference>
<comment type="similarity">
    <text evidence="1">Belongs to the class-I aminoacyl-tRNA synthetase family.</text>
</comment>
<sequence>MKKMFQAEPAEKPPQPGEKFFGNFPFPYMNGFLHLGHAFSLSKLEFAAAYHRLRGANVLLPFAFHCTGMPIKASADKLAREIQQFGNPPTFPHEVEEEPNPKKNLTQMRVPTWSFVTTDMNPFFDSFVKWQMRKLKSLGKIVKDMRYTIYSPLDGQPCADHDRATGEGVQPQEYTIIKMEVVSPFPAKMRVLEGKKVFLAAAT</sequence>
<evidence type="ECO:0000259" key="9">
    <source>
        <dbReference type="Pfam" id="PF00133"/>
    </source>
</evidence>
<dbReference type="EMBL" id="CM017704">
    <property type="protein sequence ID" value="TYG74399.1"/>
    <property type="molecule type" value="Genomic_DNA"/>
</dbReference>
<proteinExistence type="inferred from homology"/>
<dbReference type="InterPro" id="IPR009008">
    <property type="entry name" value="Val/Leu/Ile-tRNA-synth_edit"/>
</dbReference>
<name>A0A5D2CXP0_GOSDA</name>
<evidence type="ECO:0000256" key="5">
    <source>
        <dbReference type="ARBA" id="ARBA00022840"/>
    </source>
</evidence>
<dbReference type="Pfam" id="PF00133">
    <property type="entry name" value="tRNA-synt_1"/>
    <property type="match status" value="1"/>
</dbReference>
<evidence type="ECO:0000256" key="4">
    <source>
        <dbReference type="ARBA" id="ARBA00022741"/>
    </source>
</evidence>